<dbReference type="AlphaFoldDB" id="A0A1Q3EA49"/>
<keyword evidence="4" id="KW-0539">Nucleus</keyword>
<proteinExistence type="predicted"/>
<reference evidence="5 6" key="1">
    <citation type="submission" date="2016-08" db="EMBL/GenBank/DDBJ databases">
        <authorList>
            <consortium name="Lentinula edodes genome sequencing consortium"/>
            <person name="Sakamoto Y."/>
            <person name="Nakade K."/>
            <person name="Sato S."/>
            <person name="Yoshida Y."/>
            <person name="Miyazaki K."/>
            <person name="Natsume S."/>
            <person name="Konno N."/>
        </authorList>
    </citation>
    <scope>NUCLEOTIDE SEQUENCE [LARGE SCALE GENOMIC DNA]</scope>
    <source>
        <strain evidence="5 6">NBRC 111202</strain>
    </source>
</reference>
<evidence type="ECO:0000256" key="1">
    <source>
        <dbReference type="ARBA" id="ARBA00004123"/>
    </source>
</evidence>
<dbReference type="GO" id="GO:0000176">
    <property type="term" value="C:nuclear exosome (RNase complex)"/>
    <property type="evidence" value="ECO:0007669"/>
    <property type="project" value="TreeGrafter"/>
</dbReference>
<comment type="caution">
    <text evidence="5">The sequence shown here is derived from an EMBL/GenBank/DDBJ whole genome shotgun (WGS) entry which is preliminary data.</text>
</comment>
<dbReference type="PANTHER" id="PTHR11953">
    <property type="entry name" value="EXOSOME COMPLEX COMPONENT"/>
    <property type="match status" value="1"/>
</dbReference>
<dbReference type="EMBL" id="BDGU01000178">
    <property type="protein sequence ID" value="GAW04100.1"/>
    <property type="molecule type" value="Genomic_DNA"/>
</dbReference>
<evidence type="ECO:0000313" key="6">
    <source>
        <dbReference type="Proteomes" id="UP000188533"/>
    </source>
</evidence>
<evidence type="ECO:0000256" key="3">
    <source>
        <dbReference type="ARBA" id="ARBA00022835"/>
    </source>
</evidence>
<dbReference type="GO" id="GO:0071051">
    <property type="term" value="P:poly(A)-dependent snoRNA 3'-end processing"/>
    <property type="evidence" value="ECO:0007669"/>
    <property type="project" value="TreeGrafter"/>
</dbReference>
<keyword evidence="2" id="KW-0698">rRNA processing</keyword>
<name>A0A1Q3EA49_LENED</name>
<reference evidence="5 6" key="2">
    <citation type="submission" date="2017-02" db="EMBL/GenBank/DDBJ databases">
        <title>A genome survey and senescence transcriptome analysis in Lentinula edodes.</title>
        <authorList>
            <person name="Sakamoto Y."/>
            <person name="Nakade K."/>
            <person name="Sato S."/>
            <person name="Yoshida Y."/>
            <person name="Miyazaki K."/>
            <person name="Natsume S."/>
            <person name="Konno N."/>
        </authorList>
    </citation>
    <scope>NUCLEOTIDE SEQUENCE [LARGE SCALE GENOMIC DNA]</scope>
    <source>
        <strain evidence="5 6">NBRC 111202</strain>
    </source>
</reference>
<protein>
    <submittedName>
        <fullName evidence="5">Exosome component 5</fullName>
    </submittedName>
</protein>
<dbReference type="GO" id="GO:0003723">
    <property type="term" value="F:RNA binding"/>
    <property type="evidence" value="ECO:0007669"/>
    <property type="project" value="TreeGrafter"/>
</dbReference>
<evidence type="ECO:0000256" key="4">
    <source>
        <dbReference type="ARBA" id="ARBA00023242"/>
    </source>
</evidence>
<dbReference type="STRING" id="5353.A0A1Q3EA49"/>
<dbReference type="PANTHER" id="PTHR11953:SF1">
    <property type="entry name" value="EXOSOME COMPLEX COMPONENT RRP46"/>
    <property type="match status" value="1"/>
</dbReference>
<gene>
    <name evidence="5" type="ORF">LENED_005868</name>
</gene>
<keyword evidence="3" id="KW-0271">Exosome</keyword>
<comment type="subcellular location">
    <subcellularLocation>
        <location evidence="1">Nucleus</location>
    </subcellularLocation>
</comment>
<keyword evidence="6" id="KW-1185">Reference proteome</keyword>
<dbReference type="GO" id="GO:0006364">
    <property type="term" value="P:rRNA processing"/>
    <property type="evidence" value="ECO:0007669"/>
    <property type="project" value="UniProtKB-KW"/>
</dbReference>
<dbReference type="GO" id="GO:0034475">
    <property type="term" value="P:U4 snRNA 3'-end processing"/>
    <property type="evidence" value="ECO:0007669"/>
    <property type="project" value="TreeGrafter"/>
</dbReference>
<dbReference type="GO" id="GO:0071028">
    <property type="term" value="P:nuclear mRNA surveillance"/>
    <property type="evidence" value="ECO:0007669"/>
    <property type="project" value="TreeGrafter"/>
</dbReference>
<sequence length="209" mass="23214">MTLDLILSFDSLSRVDGSARFGFGLYPQYLTSISGPIEVRLASEQPSQSTIEMEVIVEANPRTLIQFVVQALVPTPNVTDELVAAMINCCTLSLLNAGSVPMRGVICAVSVARFSPPVKGGIPIYKVQSTEEPISRLEATGCFAFLFSDSVSSSTYASSCIWTNWHSSYSGSAKAVDEDDLMQKRWTWKKMMPRWRFETHLHIHTHVKF</sequence>
<dbReference type="InterPro" id="IPR050080">
    <property type="entry name" value="RNase_PH"/>
</dbReference>
<dbReference type="InterPro" id="IPR027408">
    <property type="entry name" value="PNPase/RNase_PH_dom_sf"/>
</dbReference>
<dbReference type="GO" id="GO:0005730">
    <property type="term" value="C:nucleolus"/>
    <property type="evidence" value="ECO:0007669"/>
    <property type="project" value="TreeGrafter"/>
</dbReference>
<dbReference type="GO" id="GO:0016075">
    <property type="term" value="P:rRNA catabolic process"/>
    <property type="evidence" value="ECO:0007669"/>
    <property type="project" value="TreeGrafter"/>
</dbReference>
<dbReference type="Gene3D" id="3.30.230.70">
    <property type="entry name" value="GHMP Kinase, N-terminal domain"/>
    <property type="match status" value="1"/>
</dbReference>
<dbReference type="GO" id="GO:0000177">
    <property type="term" value="C:cytoplasmic exosome (RNase complex)"/>
    <property type="evidence" value="ECO:0007669"/>
    <property type="project" value="TreeGrafter"/>
</dbReference>
<dbReference type="Proteomes" id="UP000188533">
    <property type="component" value="Unassembled WGS sequence"/>
</dbReference>
<evidence type="ECO:0000256" key="2">
    <source>
        <dbReference type="ARBA" id="ARBA00022552"/>
    </source>
</evidence>
<evidence type="ECO:0000313" key="5">
    <source>
        <dbReference type="EMBL" id="GAW04100.1"/>
    </source>
</evidence>
<organism evidence="5 6">
    <name type="scientific">Lentinula edodes</name>
    <name type="common">Shiitake mushroom</name>
    <name type="synonym">Lentinus edodes</name>
    <dbReference type="NCBI Taxonomy" id="5353"/>
    <lineage>
        <taxon>Eukaryota</taxon>
        <taxon>Fungi</taxon>
        <taxon>Dikarya</taxon>
        <taxon>Basidiomycota</taxon>
        <taxon>Agaricomycotina</taxon>
        <taxon>Agaricomycetes</taxon>
        <taxon>Agaricomycetidae</taxon>
        <taxon>Agaricales</taxon>
        <taxon>Marasmiineae</taxon>
        <taxon>Omphalotaceae</taxon>
        <taxon>Lentinula</taxon>
    </lineage>
</organism>
<accession>A0A1Q3EA49</accession>